<protein>
    <submittedName>
        <fullName evidence="2">Putative transcriptional regulator</fullName>
    </submittedName>
</protein>
<gene>
    <name evidence="2" type="ORF">NONO_c72200</name>
</gene>
<dbReference type="SMART" id="SM00530">
    <property type="entry name" value="HTH_XRE"/>
    <property type="match status" value="1"/>
</dbReference>
<dbReference type="AlphaFoldDB" id="W5TRT3"/>
<dbReference type="eggNOG" id="COG1396">
    <property type="taxonomic scope" value="Bacteria"/>
</dbReference>
<dbReference type="Proteomes" id="UP000019150">
    <property type="component" value="Chromosome"/>
</dbReference>
<dbReference type="Gene3D" id="1.25.40.10">
    <property type="entry name" value="Tetratricopeptide repeat domain"/>
    <property type="match status" value="1"/>
</dbReference>
<dbReference type="HOGENOM" id="CLU_033540_1_1_11"/>
<dbReference type="STRING" id="1415166.NONO_c72200"/>
<dbReference type="PATRIC" id="fig|1415166.3.peg.7409"/>
<reference evidence="2 3" key="1">
    <citation type="journal article" date="2014" name="Appl. Environ. Microbiol.">
        <title>Insights into the Microbial Degradation of Rubber and Gutta-Percha by Analysis of the Complete Genome of Nocardia nova SH22a.</title>
        <authorList>
            <person name="Luo Q."/>
            <person name="Hiessl S."/>
            <person name="Poehlein A."/>
            <person name="Daniel R."/>
            <person name="Steinbuchel A."/>
        </authorList>
    </citation>
    <scope>NUCLEOTIDE SEQUENCE [LARGE SCALE GENOMIC DNA]</scope>
    <source>
        <strain evidence="2">SH22a</strain>
    </source>
</reference>
<evidence type="ECO:0000259" key="1">
    <source>
        <dbReference type="PROSITE" id="PS50943"/>
    </source>
</evidence>
<feature type="domain" description="HTH cro/C1-type" evidence="1">
    <location>
        <begin position="74"/>
        <end position="130"/>
    </location>
</feature>
<accession>W5TRT3</accession>
<name>W5TRT3_9NOCA</name>
<evidence type="ECO:0000313" key="2">
    <source>
        <dbReference type="EMBL" id="AHH21977.1"/>
    </source>
</evidence>
<dbReference type="Pfam" id="PF13560">
    <property type="entry name" value="HTH_31"/>
    <property type="match status" value="1"/>
</dbReference>
<organism evidence="2 3">
    <name type="scientific">Nocardia nova SH22a</name>
    <dbReference type="NCBI Taxonomy" id="1415166"/>
    <lineage>
        <taxon>Bacteria</taxon>
        <taxon>Bacillati</taxon>
        <taxon>Actinomycetota</taxon>
        <taxon>Actinomycetes</taxon>
        <taxon>Mycobacteriales</taxon>
        <taxon>Nocardiaceae</taxon>
        <taxon>Nocardia</taxon>
    </lineage>
</organism>
<dbReference type="SUPFAM" id="SSF47413">
    <property type="entry name" value="lambda repressor-like DNA-binding domains"/>
    <property type="match status" value="1"/>
</dbReference>
<dbReference type="OrthoDB" id="3504495at2"/>
<dbReference type="PROSITE" id="PS50943">
    <property type="entry name" value="HTH_CROC1"/>
    <property type="match status" value="1"/>
</dbReference>
<dbReference type="InterPro" id="IPR001387">
    <property type="entry name" value="Cro/C1-type_HTH"/>
</dbReference>
<sequence length="468" mass="51770">MVDSLSGNWIEWFAPAAEVCATRRRGSKRPYEQGIAWSGTFRTPCISDRLVGSSHSAEGVTVHGENSLAIGHRVKIHRERAGMSRPVLAGLIGKSAEWLKAVENGRLQTPRLSMLLRIAQALEIADLAELTGGGHSVPVAVFAGERHAALTRVQAALTDFRTAASDREPNVQHLAERLRQAWQIRHSSPDHRTQLGSLLPGLLRDAQRAARTVGPERRSARKLLAGVYQLADFYVAYQPAPELVWMVADRGLEQGYEADDPYVIACSAWSMVQALRDSGRWEEAIGLARDAIERLEPYVVRDETADDWRGIVGALEAEIAYVHARRGRFGEAWAAWETADDYARRLGPAYRHVQTSFSAPVMSAHAVTLGVELRRSGEALRAAEGFDADRIVSVPRRSRHFIEVARAYAQRDQLAAAFALLSKSERTAPETIRYNGYAREMMLDLLKSPPSGMRADVRELGRRIGIAA</sequence>
<dbReference type="EMBL" id="CP006850">
    <property type="protein sequence ID" value="AHH21977.1"/>
    <property type="molecule type" value="Genomic_DNA"/>
</dbReference>
<dbReference type="CDD" id="cd00093">
    <property type="entry name" value="HTH_XRE"/>
    <property type="match status" value="1"/>
</dbReference>
<evidence type="ECO:0000313" key="3">
    <source>
        <dbReference type="Proteomes" id="UP000019150"/>
    </source>
</evidence>
<keyword evidence="3" id="KW-1185">Reference proteome</keyword>
<dbReference type="InterPro" id="IPR010982">
    <property type="entry name" value="Lambda_DNA-bd_dom_sf"/>
</dbReference>
<proteinExistence type="predicted"/>
<dbReference type="Gene3D" id="1.10.260.40">
    <property type="entry name" value="lambda repressor-like DNA-binding domains"/>
    <property type="match status" value="1"/>
</dbReference>
<dbReference type="SUPFAM" id="SSF48452">
    <property type="entry name" value="TPR-like"/>
    <property type="match status" value="1"/>
</dbReference>
<dbReference type="InterPro" id="IPR011990">
    <property type="entry name" value="TPR-like_helical_dom_sf"/>
</dbReference>
<dbReference type="GO" id="GO:0003677">
    <property type="term" value="F:DNA binding"/>
    <property type="evidence" value="ECO:0007669"/>
    <property type="project" value="InterPro"/>
</dbReference>
<dbReference type="KEGG" id="nno:NONO_c72200"/>